<dbReference type="Proteomes" id="UP000198284">
    <property type="component" value="Unassembled WGS sequence"/>
</dbReference>
<keyword evidence="3" id="KW-1185">Reference proteome</keyword>
<evidence type="ECO:0000313" key="3">
    <source>
        <dbReference type="Proteomes" id="UP000198284"/>
    </source>
</evidence>
<dbReference type="AlphaFoldDB" id="A0A239JLM5"/>
<accession>A0A239JLM5</accession>
<dbReference type="EMBL" id="FZOT01000013">
    <property type="protein sequence ID" value="SNT06757.1"/>
    <property type="molecule type" value="Genomic_DNA"/>
</dbReference>
<evidence type="ECO:0008006" key="4">
    <source>
        <dbReference type="Google" id="ProtNLM"/>
    </source>
</evidence>
<gene>
    <name evidence="2" type="ORF">SAMN06265795_1133</name>
</gene>
<organism evidence="2 3">
    <name type="scientific">Noviherbaspirillum humi</name>
    <dbReference type="NCBI Taxonomy" id="1688639"/>
    <lineage>
        <taxon>Bacteria</taxon>
        <taxon>Pseudomonadati</taxon>
        <taxon>Pseudomonadota</taxon>
        <taxon>Betaproteobacteria</taxon>
        <taxon>Burkholderiales</taxon>
        <taxon>Oxalobacteraceae</taxon>
        <taxon>Noviherbaspirillum</taxon>
    </lineage>
</organism>
<evidence type="ECO:0000313" key="2">
    <source>
        <dbReference type="EMBL" id="SNT06757.1"/>
    </source>
</evidence>
<feature type="compositionally biased region" description="Polar residues" evidence="1">
    <location>
        <begin position="81"/>
        <end position="97"/>
    </location>
</feature>
<dbReference type="RefSeq" id="WP_176442519.1">
    <property type="nucleotide sequence ID" value="NZ_FZOT01000013.1"/>
</dbReference>
<reference evidence="2 3" key="1">
    <citation type="submission" date="2017-06" db="EMBL/GenBank/DDBJ databases">
        <authorList>
            <person name="Kim H.J."/>
            <person name="Triplett B.A."/>
        </authorList>
    </citation>
    <scope>NUCLEOTIDE SEQUENCE [LARGE SCALE GENOMIC DNA]</scope>
    <source>
        <strain evidence="2 3">U15</strain>
    </source>
</reference>
<protein>
    <recommendedName>
        <fullName evidence="4">Filamentous hemagglutinin</fullName>
    </recommendedName>
</protein>
<proteinExistence type="predicted"/>
<evidence type="ECO:0000256" key="1">
    <source>
        <dbReference type="SAM" id="MobiDB-lite"/>
    </source>
</evidence>
<name>A0A239JLM5_9BURK</name>
<feature type="region of interest" description="Disordered" evidence="1">
    <location>
        <begin position="70"/>
        <end position="98"/>
    </location>
</feature>
<sequence>MAKAMPIGLERARAMLELYGPEMGAAALGSKRAGAAIRSGTRGGAVIEEATPASANKIYSTDGALADASKSKIGTVEQSRDSGPQPTSPVKQSNEVGNASKVVELTYDKSNQTWTTPAGLDYGPGSVHGNRVQHILDHAEPNPTKTTHIVFNVDRKEVLGLVDEAWLARGSPLPNDPGAYVVPMGRAVGTAGETNIKIIVRPGTNKIITAYPIQ</sequence>